<dbReference type="Gene3D" id="2.70.98.40">
    <property type="entry name" value="Glycoside hydrolase, family 65, N-terminal domain"/>
    <property type="match status" value="1"/>
</dbReference>
<dbReference type="OrthoDB" id="10005907at2"/>
<dbReference type="Pfam" id="PF03636">
    <property type="entry name" value="Glyco_hydro_65N"/>
    <property type="match status" value="1"/>
</dbReference>
<accession>A0A1B1N5M5</accession>
<evidence type="ECO:0000313" key="2">
    <source>
        <dbReference type="EMBL" id="ANS76685.1"/>
    </source>
</evidence>
<proteinExistence type="predicted"/>
<gene>
    <name evidence="2" type="ORF">AWM70_20615</name>
</gene>
<dbReference type="Proteomes" id="UP000092573">
    <property type="component" value="Chromosome"/>
</dbReference>
<evidence type="ECO:0000259" key="1">
    <source>
        <dbReference type="Pfam" id="PF03636"/>
    </source>
</evidence>
<dbReference type="InterPro" id="IPR011013">
    <property type="entry name" value="Gal_mutarotase_sf_dom"/>
</dbReference>
<protein>
    <recommendedName>
        <fullName evidence="1">Glycoside hydrolase family 65 N-terminal domain-containing protein</fullName>
    </recommendedName>
</protein>
<sequence length="96" mass="10518">MLSYNETRSDELKNWVFSEVEFQPLALGKAEAVMSLGNGYMGLRSAAAEPYIGEAEPYCTSDLSRSPLIQRPVTITASLSVINMEESPPIVSCWTA</sequence>
<dbReference type="SUPFAM" id="SSF74650">
    <property type="entry name" value="Galactose mutarotase-like"/>
    <property type="match status" value="1"/>
</dbReference>
<dbReference type="GO" id="GO:0030246">
    <property type="term" value="F:carbohydrate binding"/>
    <property type="evidence" value="ECO:0007669"/>
    <property type="project" value="InterPro"/>
</dbReference>
<dbReference type="InterPro" id="IPR005196">
    <property type="entry name" value="Glyco_hydro_65_N"/>
</dbReference>
<name>A0A1B1N5M5_9BACL</name>
<keyword evidence="3" id="KW-1185">Reference proteome</keyword>
<evidence type="ECO:0000313" key="3">
    <source>
        <dbReference type="Proteomes" id="UP000092573"/>
    </source>
</evidence>
<reference evidence="2 3" key="1">
    <citation type="submission" date="2016-01" db="EMBL/GenBank/DDBJ databases">
        <title>Complete Genome Sequence of Paenibacillus yonginensis DCY84, a novel Plant Growth-Promoting Bacteria with Elicitation of Induced Systemic Resistance.</title>
        <authorList>
            <person name="Kim Y.J."/>
            <person name="Yang D.C."/>
            <person name="Sukweenadhi J."/>
        </authorList>
    </citation>
    <scope>NUCLEOTIDE SEQUENCE [LARGE SCALE GENOMIC DNA]</scope>
    <source>
        <strain evidence="2 3">DCY84</strain>
    </source>
</reference>
<organism evidence="2 3">
    <name type="scientific">Paenibacillus yonginensis</name>
    <dbReference type="NCBI Taxonomy" id="1462996"/>
    <lineage>
        <taxon>Bacteria</taxon>
        <taxon>Bacillati</taxon>
        <taxon>Bacillota</taxon>
        <taxon>Bacilli</taxon>
        <taxon>Bacillales</taxon>
        <taxon>Paenibacillaceae</taxon>
        <taxon>Paenibacillus</taxon>
    </lineage>
</organism>
<dbReference type="KEGG" id="pyg:AWM70_20615"/>
<dbReference type="InterPro" id="IPR037018">
    <property type="entry name" value="GH65_N"/>
</dbReference>
<dbReference type="EMBL" id="CP014167">
    <property type="protein sequence ID" value="ANS76685.1"/>
    <property type="molecule type" value="Genomic_DNA"/>
</dbReference>
<dbReference type="GO" id="GO:0003824">
    <property type="term" value="F:catalytic activity"/>
    <property type="evidence" value="ECO:0007669"/>
    <property type="project" value="InterPro"/>
</dbReference>
<dbReference type="RefSeq" id="WP_068699587.1">
    <property type="nucleotide sequence ID" value="NZ_CP014167.1"/>
</dbReference>
<dbReference type="GO" id="GO:0005975">
    <property type="term" value="P:carbohydrate metabolic process"/>
    <property type="evidence" value="ECO:0007669"/>
    <property type="project" value="InterPro"/>
</dbReference>
<dbReference type="STRING" id="1462996.AWM70_20615"/>
<feature type="domain" description="Glycoside hydrolase family 65 N-terminal" evidence="1">
    <location>
        <begin position="19"/>
        <end position="53"/>
    </location>
</feature>
<dbReference type="AlphaFoldDB" id="A0A1B1N5M5"/>